<feature type="transmembrane region" description="Helical" evidence="1">
    <location>
        <begin position="92"/>
        <end position="111"/>
    </location>
</feature>
<keyword evidence="1" id="KW-0472">Membrane</keyword>
<evidence type="ECO:0000256" key="1">
    <source>
        <dbReference type="SAM" id="Phobius"/>
    </source>
</evidence>
<feature type="transmembrane region" description="Helical" evidence="1">
    <location>
        <begin position="209"/>
        <end position="227"/>
    </location>
</feature>
<gene>
    <name evidence="2" type="ORF">ACJDU8_16980</name>
</gene>
<reference evidence="2 3" key="1">
    <citation type="submission" date="2024-11" db="EMBL/GenBank/DDBJ databases">
        <authorList>
            <person name="Heng Y.C."/>
            <person name="Lim A.C.H."/>
            <person name="Lee J.K.Y."/>
            <person name="Kittelmann S."/>
        </authorList>
    </citation>
    <scope>NUCLEOTIDE SEQUENCE [LARGE SCALE GENOMIC DNA]</scope>
    <source>
        <strain evidence="2 3">WILCCON 0269</strain>
    </source>
</reference>
<dbReference type="PANTHER" id="PTHR35337">
    <property type="entry name" value="SLR1478 PROTEIN"/>
    <property type="match status" value="1"/>
</dbReference>
<dbReference type="PANTHER" id="PTHR35337:SF1">
    <property type="entry name" value="SLR1478 PROTEIN"/>
    <property type="match status" value="1"/>
</dbReference>
<feature type="transmembrane region" description="Helical" evidence="1">
    <location>
        <begin position="117"/>
        <end position="138"/>
    </location>
</feature>
<accession>A0ABW8SNK4</accession>
<proteinExistence type="predicted"/>
<evidence type="ECO:0000313" key="3">
    <source>
        <dbReference type="Proteomes" id="UP001623660"/>
    </source>
</evidence>
<comment type="caution">
    <text evidence="2">The sequence shown here is derived from an EMBL/GenBank/DDBJ whole genome shotgun (WGS) entry which is preliminary data.</text>
</comment>
<keyword evidence="3" id="KW-1185">Reference proteome</keyword>
<sequence length="236" mass="26988">MKFINLYNLKIFIKKLYKIFIVMLALFIVSAFLAQLFLNYHTHYITNSKELSFDVKNTETPLKDFLIILLNNLKVSVVAVIIGLIPVLYLPALVPIYNGFITGVLIAILEINSKNVLLFILLGIIPHGVFEMFALLYASSMGIYITKNVSIFRKNNNKKNISLKVNIPKTQNIDYNNMSINIYSSESNPHKYDYNVYLKDIIPEIIQSYVLIIIPLLVAAALIETFITPELLRLIK</sequence>
<protein>
    <submittedName>
        <fullName evidence="2">Stage II sporulation protein M</fullName>
    </submittedName>
</protein>
<dbReference type="Pfam" id="PF01944">
    <property type="entry name" value="SpoIIM"/>
    <property type="match status" value="1"/>
</dbReference>
<dbReference type="EMBL" id="JBJHZX010000027">
    <property type="protein sequence ID" value="MFL0197238.1"/>
    <property type="molecule type" value="Genomic_DNA"/>
</dbReference>
<keyword evidence="1" id="KW-0812">Transmembrane</keyword>
<organism evidence="2 3">
    <name type="scientific">Candidatus Clostridium eludens</name>
    <dbReference type="NCBI Taxonomy" id="3381663"/>
    <lineage>
        <taxon>Bacteria</taxon>
        <taxon>Bacillati</taxon>
        <taxon>Bacillota</taxon>
        <taxon>Clostridia</taxon>
        <taxon>Eubacteriales</taxon>
        <taxon>Clostridiaceae</taxon>
        <taxon>Clostridium</taxon>
    </lineage>
</organism>
<feature type="transmembrane region" description="Helical" evidence="1">
    <location>
        <begin position="20"/>
        <end position="38"/>
    </location>
</feature>
<dbReference type="InterPro" id="IPR002798">
    <property type="entry name" value="SpoIIM-like"/>
</dbReference>
<keyword evidence="1" id="KW-1133">Transmembrane helix</keyword>
<dbReference type="Proteomes" id="UP001623660">
    <property type="component" value="Unassembled WGS sequence"/>
</dbReference>
<name>A0ABW8SNK4_9CLOT</name>
<evidence type="ECO:0000313" key="2">
    <source>
        <dbReference type="EMBL" id="MFL0197238.1"/>
    </source>
</evidence>
<dbReference type="RefSeq" id="WP_406793341.1">
    <property type="nucleotide sequence ID" value="NZ_JBJHZX010000027.1"/>
</dbReference>